<dbReference type="PANTHER" id="PTHR30250">
    <property type="entry name" value="PST FAMILY PREDICTED COLANIC ACID TRANSPORTER"/>
    <property type="match status" value="1"/>
</dbReference>
<reference evidence="8 9" key="1">
    <citation type="submission" date="2020-08" db="EMBL/GenBank/DDBJ databases">
        <title>Genomic Encyclopedia of Type Strains, Phase IV (KMG-IV): sequencing the most valuable type-strain genomes for metagenomic binning, comparative biology and taxonomic classification.</title>
        <authorList>
            <person name="Goeker M."/>
        </authorList>
    </citation>
    <scope>NUCLEOTIDE SEQUENCE [LARGE SCALE GENOMIC DNA]</scope>
    <source>
        <strain evidence="8 9">DSM 104969</strain>
    </source>
</reference>
<feature type="transmembrane region" description="Helical" evidence="7">
    <location>
        <begin position="381"/>
        <end position="397"/>
    </location>
</feature>
<evidence type="ECO:0000256" key="3">
    <source>
        <dbReference type="ARBA" id="ARBA00022475"/>
    </source>
</evidence>
<dbReference type="AlphaFoldDB" id="A0A840CS53"/>
<evidence type="ECO:0000256" key="7">
    <source>
        <dbReference type="SAM" id="Phobius"/>
    </source>
</evidence>
<evidence type="ECO:0000313" key="9">
    <source>
        <dbReference type="Proteomes" id="UP000555103"/>
    </source>
</evidence>
<dbReference type="Proteomes" id="UP000555103">
    <property type="component" value="Unassembled WGS sequence"/>
</dbReference>
<dbReference type="RefSeq" id="WP_183306675.1">
    <property type="nucleotide sequence ID" value="NZ_JACIEP010000005.1"/>
</dbReference>
<feature type="transmembrane region" description="Helical" evidence="7">
    <location>
        <begin position="80"/>
        <end position="101"/>
    </location>
</feature>
<feature type="transmembrane region" description="Helical" evidence="7">
    <location>
        <begin position="173"/>
        <end position="193"/>
    </location>
</feature>
<keyword evidence="4 7" id="KW-0812">Transmembrane</keyword>
<feature type="transmembrane region" description="Helical" evidence="7">
    <location>
        <begin position="21"/>
        <end position="38"/>
    </location>
</feature>
<dbReference type="Pfam" id="PF13440">
    <property type="entry name" value="Polysacc_synt_3"/>
    <property type="match status" value="1"/>
</dbReference>
<evidence type="ECO:0000256" key="1">
    <source>
        <dbReference type="ARBA" id="ARBA00004651"/>
    </source>
</evidence>
<dbReference type="InterPro" id="IPR050833">
    <property type="entry name" value="Poly_Biosynth_Transport"/>
</dbReference>
<organism evidence="8 9">
    <name type="scientific">Dysgonomonas hofstadii</name>
    <dbReference type="NCBI Taxonomy" id="637886"/>
    <lineage>
        <taxon>Bacteria</taxon>
        <taxon>Pseudomonadati</taxon>
        <taxon>Bacteroidota</taxon>
        <taxon>Bacteroidia</taxon>
        <taxon>Bacteroidales</taxon>
        <taxon>Dysgonomonadaceae</taxon>
        <taxon>Dysgonomonas</taxon>
    </lineage>
</organism>
<accession>A0A840CS53</accession>
<keyword evidence="9" id="KW-1185">Reference proteome</keyword>
<name>A0A840CS53_9BACT</name>
<sequence length="483" mass="54158">MEEKSLKDKTASGLSWSVLDKLFQNGFVLVCGILLARIIDRDNYGLTGVLMIFVGLANVLQESGFTSAIIRKKNITQSDYITVFYTNISIGIILYLILFFLAPTISSVYEEPILTPLARFMFLSFVFNSFAVVQNAKLIKEINYKLITKINTFSVFTTYSIALLLAYLGYSVWALASLSVVWPFLKMVCFWLFSKWRPSGSFSKESFKELFAFSSKLLLGSFINSAMANLPQNILVKHYSLGIGGLYNQAQKNYNAANDLLTGSVYNVSFPILASVDEEHRLKRVFRRFIRIKALIIFPMFMGIILVAGSFMHLLGEQWLDAAPILQLLAISGILLGLETANGDILRIKGKSGIILYLTIFQAVMILAAIGIPVILKLGHLYYIAAIVVTYFIRYIVSSIISQKLIGYKISELIKDLLPYFAISLFCTGCGYLLSFIIPNPIVLMVCQIVFVGLLYFGILYFSGSVVLIEAVEYITKRKVKKK</sequence>
<dbReference type="PANTHER" id="PTHR30250:SF10">
    <property type="entry name" value="LIPOPOLYSACCHARIDE BIOSYNTHESIS PROTEIN WZXC"/>
    <property type="match status" value="1"/>
</dbReference>
<comment type="subcellular location">
    <subcellularLocation>
        <location evidence="1">Cell membrane</location>
        <topology evidence="1">Multi-pass membrane protein</topology>
    </subcellularLocation>
</comment>
<keyword evidence="6 7" id="KW-0472">Membrane</keyword>
<evidence type="ECO:0000256" key="6">
    <source>
        <dbReference type="ARBA" id="ARBA00023136"/>
    </source>
</evidence>
<feature type="transmembrane region" description="Helical" evidence="7">
    <location>
        <begin position="322"/>
        <end position="342"/>
    </location>
</feature>
<proteinExistence type="inferred from homology"/>
<protein>
    <submittedName>
        <fullName evidence="8">O-antigen/teichoic acid export membrane protein</fullName>
    </submittedName>
</protein>
<comment type="caution">
    <text evidence="8">The sequence shown here is derived from an EMBL/GenBank/DDBJ whole genome shotgun (WGS) entry which is preliminary data.</text>
</comment>
<evidence type="ECO:0000256" key="4">
    <source>
        <dbReference type="ARBA" id="ARBA00022692"/>
    </source>
</evidence>
<feature type="transmembrane region" description="Helical" evidence="7">
    <location>
        <begin position="146"/>
        <end position="167"/>
    </location>
</feature>
<keyword evidence="5 7" id="KW-1133">Transmembrane helix</keyword>
<gene>
    <name evidence="8" type="ORF">GGR21_001640</name>
</gene>
<comment type="similarity">
    <text evidence="2">Belongs to the polysaccharide synthase family.</text>
</comment>
<feature type="transmembrane region" description="Helical" evidence="7">
    <location>
        <begin position="294"/>
        <end position="316"/>
    </location>
</feature>
<feature type="transmembrane region" description="Helical" evidence="7">
    <location>
        <begin position="450"/>
        <end position="475"/>
    </location>
</feature>
<dbReference type="CDD" id="cd13127">
    <property type="entry name" value="MATE_tuaB_like"/>
    <property type="match status" value="1"/>
</dbReference>
<feature type="transmembrane region" description="Helical" evidence="7">
    <location>
        <begin position="354"/>
        <end position="375"/>
    </location>
</feature>
<feature type="transmembrane region" description="Helical" evidence="7">
    <location>
        <begin position="44"/>
        <end position="60"/>
    </location>
</feature>
<evidence type="ECO:0000313" key="8">
    <source>
        <dbReference type="EMBL" id="MBB4035745.1"/>
    </source>
</evidence>
<keyword evidence="3" id="KW-1003">Cell membrane</keyword>
<feature type="transmembrane region" description="Helical" evidence="7">
    <location>
        <begin position="113"/>
        <end position="134"/>
    </location>
</feature>
<dbReference type="EMBL" id="JACIEP010000005">
    <property type="protein sequence ID" value="MBB4035745.1"/>
    <property type="molecule type" value="Genomic_DNA"/>
</dbReference>
<dbReference type="GO" id="GO:0005886">
    <property type="term" value="C:plasma membrane"/>
    <property type="evidence" value="ECO:0007669"/>
    <property type="project" value="UniProtKB-SubCell"/>
</dbReference>
<evidence type="ECO:0000256" key="2">
    <source>
        <dbReference type="ARBA" id="ARBA00007430"/>
    </source>
</evidence>
<feature type="transmembrane region" description="Helical" evidence="7">
    <location>
        <begin position="417"/>
        <end position="438"/>
    </location>
</feature>
<evidence type="ECO:0000256" key="5">
    <source>
        <dbReference type="ARBA" id="ARBA00022989"/>
    </source>
</evidence>